<dbReference type="GO" id="GO:0008270">
    <property type="term" value="F:zinc ion binding"/>
    <property type="evidence" value="ECO:0007669"/>
    <property type="project" value="UniProtKB-KW"/>
</dbReference>
<evidence type="ECO:0000259" key="5">
    <source>
        <dbReference type="PROSITE" id="PS50089"/>
    </source>
</evidence>
<proteinExistence type="predicted"/>
<keyword evidence="2 4" id="KW-0863">Zinc-finger</keyword>
<dbReference type="PANTHER" id="PTHR22765:SF434">
    <property type="entry name" value="GB|AAD18119.1-RELATED"/>
    <property type="match status" value="1"/>
</dbReference>
<evidence type="ECO:0000256" key="2">
    <source>
        <dbReference type="ARBA" id="ARBA00022771"/>
    </source>
</evidence>
<dbReference type="EMBL" id="GG666684">
    <property type="protein sequence ID" value="EEN43745.1"/>
    <property type="molecule type" value="Genomic_DNA"/>
</dbReference>
<evidence type="ECO:0000313" key="6">
    <source>
        <dbReference type="EMBL" id="EEN43745.1"/>
    </source>
</evidence>
<evidence type="ECO:0000256" key="4">
    <source>
        <dbReference type="PROSITE-ProRule" id="PRU00175"/>
    </source>
</evidence>
<dbReference type="STRING" id="7739.C3ZUN3"/>
<name>C3ZUN3_BRAFL</name>
<dbReference type="InParanoid" id="C3ZUN3"/>
<evidence type="ECO:0000256" key="1">
    <source>
        <dbReference type="ARBA" id="ARBA00022723"/>
    </source>
</evidence>
<protein>
    <recommendedName>
        <fullName evidence="5">RING-type domain-containing protein</fullName>
    </recommendedName>
</protein>
<keyword evidence="1" id="KW-0479">Metal-binding</keyword>
<keyword evidence="3" id="KW-0862">Zinc</keyword>
<dbReference type="PROSITE" id="PS50089">
    <property type="entry name" value="ZF_RING_2"/>
    <property type="match status" value="1"/>
</dbReference>
<dbReference type="Gene3D" id="3.30.40.10">
    <property type="entry name" value="Zinc/RING finger domain, C3HC4 (zinc finger)"/>
    <property type="match status" value="1"/>
</dbReference>
<sequence>MMMSRYVATLISGKCARKVFCPACNSTIVIPNPAERMISKYLKMREVSQAKGRQVFGTMLLQPVKQYSYRPKRSSRHTSYKGKGRYHALDEDIMSAIVCEFPWFKDLKKKWSYLQYNISTRSQFRPGSSQCRKPGRIWQRSPAQSQCRSLFRMATQSCCGKPAHSQYGSPALSYCRRRRPGCSRRPGAYGGENQGAYGGGDQGAHGDGDQGAYCCHIQCYCARGFSTMKRIKTQARNHLKESTLDNLLMTSIEGPPAEDYDFEAAFNIFAKLSSTETTAECSICLEEYEINEKVLQLGCGHQFHVACVITWLNKVPTNFELEHIAIRLVAKYPRLKLEEGAAQDAHVTEE</sequence>
<feature type="domain" description="RING-type" evidence="5">
    <location>
        <begin position="281"/>
        <end position="316"/>
    </location>
</feature>
<reference evidence="6" key="1">
    <citation type="journal article" date="2008" name="Nature">
        <title>The amphioxus genome and the evolution of the chordate karyotype.</title>
        <authorList>
            <consortium name="US DOE Joint Genome Institute (JGI-PGF)"/>
            <person name="Putnam N.H."/>
            <person name="Butts T."/>
            <person name="Ferrier D.E.K."/>
            <person name="Furlong R.F."/>
            <person name="Hellsten U."/>
            <person name="Kawashima T."/>
            <person name="Robinson-Rechavi M."/>
            <person name="Shoguchi E."/>
            <person name="Terry A."/>
            <person name="Yu J.-K."/>
            <person name="Benito-Gutierrez E.L."/>
            <person name="Dubchak I."/>
            <person name="Garcia-Fernandez J."/>
            <person name="Gibson-Brown J.J."/>
            <person name="Grigoriev I.V."/>
            <person name="Horton A.C."/>
            <person name="de Jong P.J."/>
            <person name="Jurka J."/>
            <person name="Kapitonov V.V."/>
            <person name="Kohara Y."/>
            <person name="Kuroki Y."/>
            <person name="Lindquist E."/>
            <person name="Lucas S."/>
            <person name="Osoegawa K."/>
            <person name="Pennacchio L.A."/>
            <person name="Salamov A.A."/>
            <person name="Satou Y."/>
            <person name="Sauka-Spengler T."/>
            <person name="Schmutz J."/>
            <person name="Shin-I T."/>
            <person name="Toyoda A."/>
            <person name="Bronner-Fraser M."/>
            <person name="Fujiyama A."/>
            <person name="Holland L.Z."/>
            <person name="Holland P.W.H."/>
            <person name="Satoh N."/>
            <person name="Rokhsar D.S."/>
        </authorList>
    </citation>
    <scope>NUCLEOTIDE SEQUENCE [LARGE SCALE GENOMIC DNA]</scope>
    <source>
        <strain evidence="6">S238N-H82</strain>
        <tissue evidence="6">Testes</tissue>
    </source>
</reference>
<gene>
    <name evidence="6" type="ORF">BRAFLDRAFT_94637</name>
</gene>
<dbReference type="InterPro" id="IPR001841">
    <property type="entry name" value="Znf_RING"/>
</dbReference>
<accession>C3ZUN3</accession>
<dbReference type="InterPro" id="IPR013083">
    <property type="entry name" value="Znf_RING/FYVE/PHD"/>
</dbReference>
<dbReference type="SUPFAM" id="SSF57850">
    <property type="entry name" value="RING/U-box"/>
    <property type="match status" value="1"/>
</dbReference>
<dbReference type="InterPro" id="IPR051826">
    <property type="entry name" value="E3_ubiquitin-ligase_domain"/>
</dbReference>
<dbReference type="eggNOG" id="ENOG502T04E">
    <property type="taxonomic scope" value="Eukaryota"/>
</dbReference>
<evidence type="ECO:0000256" key="3">
    <source>
        <dbReference type="ARBA" id="ARBA00022833"/>
    </source>
</evidence>
<dbReference type="PANTHER" id="PTHR22765">
    <property type="entry name" value="RING FINGER AND PROTEASE ASSOCIATED DOMAIN-CONTAINING"/>
    <property type="match status" value="1"/>
</dbReference>
<dbReference type="Pfam" id="PF13639">
    <property type="entry name" value="zf-RING_2"/>
    <property type="match status" value="1"/>
</dbReference>
<dbReference type="AlphaFoldDB" id="C3ZUN3"/>
<organism>
    <name type="scientific">Branchiostoma floridae</name>
    <name type="common">Florida lancelet</name>
    <name type="synonym">Amphioxus</name>
    <dbReference type="NCBI Taxonomy" id="7739"/>
    <lineage>
        <taxon>Eukaryota</taxon>
        <taxon>Metazoa</taxon>
        <taxon>Chordata</taxon>
        <taxon>Cephalochordata</taxon>
        <taxon>Leptocardii</taxon>
        <taxon>Amphioxiformes</taxon>
        <taxon>Branchiostomatidae</taxon>
        <taxon>Branchiostoma</taxon>
    </lineage>
</organism>